<gene>
    <name evidence="4" type="ORF">FEZ51_00075</name>
    <name evidence="3" type="ORF">IV81_GL000850</name>
</gene>
<dbReference type="PATRIC" id="fig|331679.3.peg.855"/>
<dbReference type="EMBL" id="VBTH01000001">
    <property type="protein sequence ID" value="TLQ05617.1"/>
    <property type="molecule type" value="Genomic_DNA"/>
</dbReference>
<evidence type="ECO:0000313" key="6">
    <source>
        <dbReference type="Proteomes" id="UP000305541"/>
    </source>
</evidence>
<dbReference type="PANTHER" id="PTHR48081:SF6">
    <property type="entry name" value="PEPTIDASE S9 PROLYL OLIGOPEPTIDASE CATALYTIC DOMAIN-CONTAINING PROTEIN"/>
    <property type="match status" value="1"/>
</dbReference>
<evidence type="ECO:0000256" key="1">
    <source>
        <dbReference type="ARBA" id="ARBA00022801"/>
    </source>
</evidence>
<dbReference type="InterPro" id="IPR049492">
    <property type="entry name" value="BD-FAE-like_dom"/>
</dbReference>
<name>A0A0R2KZW8_9LACO</name>
<dbReference type="SUPFAM" id="SSF53474">
    <property type="entry name" value="alpha/beta-Hydrolases"/>
    <property type="match status" value="1"/>
</dbReference>
<reference evidence="3 5" key="1">
    <citation type="journal article" date="2015" name="Genome Announc.">
        <title>Expanding the biotechnology potential of lactobacilli through comparative genomics of 213 strains and associated genera.</title>
        <authorList>
            <person name="Sun Z."/>
            <person name="Harris H.M."/>
            <person name="McCann A."/>
            <person name="Guo C."/>
            <person name="Argimon S."/>
            <person name="Zhang W."/>
            <person name="Yang X."/>
            <person name="Jeffery I.B."/>
            <person name="Cooney J.C."/>
            <person name="Kagawa T.F."/>
            <person name="Liu W."/>
            <person name="Song Y."/>
            <person name="Salvetti E."/>
            <person name="Wrobel A."/>
            <person name="Rasinkangas P."/>
            <person name="Parkhill J."/>
            <person name="Rea M.C."/>
            <person name="O'Sullivan O."/>
            <person name="Ritari J."/>
            <person name="Douillard F.P."/>
            <person name="Paul Ross R."/>
            <person name="Yang R."/>
            <person name="Briner A.E."/>
            <person name="Felis G.E."/>
            <person name="de Vos W.M."/>
            <person name="Barrangou R."/>
            <person name="Klaenhammer T.R."/>
            <person name="Caufield P.W."/>
            <person name="Cui Y."/>
            <person name="Zhang H."/>
            <person name="O'Toole P.W."/>
        </authorList>
    </citation>
    <scope>NUCLEOTIDE SEQUENCE [LARGE SCALE GENOMIC DNA]</scope>
    <source>
        <strain evidence="3 5">DSM 18001</strain>
    </source>
</reference>
<evidence type="ECO:0000259" key="2">
    <source>
        <dbReference type="Pfam" id="PF20434"/>
    </source>
</evidence>
<dbReference type="STRING" id="331679.IV81_GL000850"/>
<evidence type="ECO:0000313" key="4">
    <source>
        <dbReference type="EMBL" id="TLQ05617.1"/>
    </source>
</evidence>
<dbReference type="GO" id="GO:0016787">
    <property type="term" value="F:hydrolase activity"/>
    <property type="evidence" value="ECO:0007669"/>
    <property type="project" value="UniProtKB-KW"/>
</dbReference>
<organism evidence="3 5">
    <name type="scientific">Pediococcus stilesii</name>
    <dbReference type="NCBI Taxonomy" id="331679"/>
    <lineage>
        <taxon>Bacteria</taxon>
        <taxon>Bacillati</taxon>
        <taxon>Bacillota</taxon>
        <taxon>Bacilli</taxon>
        <taxon>Lactobacillales</taxon>
        <taxon>Lactobacillaceae</taxon>
        <taxon>Pediococcus</taxon>
    </lineage>
</organism>
<keyword evidence="1 4" id="KW-0378">Hydrolase</keyword>
<proteinExistence type="predicted"/>
<dbReference type="Gene3D" id="3.40.50.1820">
    <property type="entry name" value="alpha/beta hydrolase"/>
    <property type="match status" value="1"/>
</dbReference>
<comment type="caution">
    <text evidence="3">The sequence shown here is derived from an EMBL/GenBank/DDBJ whole genome shotgun (WGS) entry which is preliminary data.</text>
</comment>
<dbReference type="OrthoDB" id="9794725at2"/>
<dbReference type="PANTHER" id="PTHR48081">
    <property type="entry name" value="AB HYDROLASE SUPERFAMILY PROTEIN C4A8.06C"/>
    <property type="match status" value="1"/>
</dbReference>
<reference evidence="4 6" key="2">
    <citation type="submission" date="2019-05" db="EMBL/GenBank/DDBJ databases">
        <title>The metagenome of a microbial culture collection derived from dairy environment covers the genomic content of the human microbiome.</title>
        <authorList>
            <person name="Roder T."/>
            <person name="Wuthrich D."/>
            <person name="Sattari Z."/>
            <person name="Von Ah U."/>
            <person name="Bar C."/>
            <person name="Ronchi F."/>
            <person name="Macpherson A.J."/>
            <person name="Ganal-Vonarburg S.C."/>
            <person name="Bruggmann R."/>
            <person name="Vergeres G."/>
        </authorList>
    </citation>
    <scope>NUCLEOTIDE SEQUENCE [LARGE SCALE GENOMIC DNA]</scope>
    <source>
        <strain evidence="4 6">FAM 18815</strain>
    </source>
</reference>
<dbReference type="Proteomes" id="UP000305541">
    <property type="component" value="Unassembled WGS sequence"/>
</dbReference>
<dbReference type="AlphaFoldDB" id="A0A0R2KZW8"/>
<protein>
    <submittedName>
        <fullName evidence="4">Alpha/beta hydrolase</fullName>
    </submittedName>
    <submittedName>
        <fullName evidence="3">Esterase lipase</fullName>
    </submittedName>
</protein>
<sequence length="265" mass="29612">MQIFKNKLNQTNSTSKAELISYVDPSLTDSKSPSIIFVPGGSYTHIDFKQSEKIALRFLSYGFQFSILRYSFVDEVSPLFPAPLIELAEAINTTRQNSENWQIDSKKVILMGFSVGGHIVSNFNNSWKSDWLTEKTGIKSDLLQPFATILGFPVITPEDGFPDADTLSTWSDNPQMIAADQHVTSDNAPTFIWATADDSLVSSANSVHYFLALQSKKVPSELHLFQHGPHGMALADETTAYDERHADARISEWSKMAIDWLQELS</sequence>
<dbReference type="Pfam" id="PF20434">
    <property type="entry name" value="BD-FAE"/>
    <property type="match status" value="1"/>
</dbReference>
<dbReference type="InterPro" id="IPR029058">
    <property type="entry name" value="AB_hydrolase_fold"/>
</dbReference>
<evidence type="ECO:0000313" key="5">
    <source>
        <dbReference type="Proteomes" id="UP000051859"/>
    </source>
</evidence>
<accession>A0A0R2KZW8</accession>
<dbReference type="Proteomes" id="UP000051859">
    <property type="component" value="Unassembled WGS sequence"/>
</dbReference>
<keyword evidence="5" id="KW-1185">Reference proteome</keyword>
<dbReference type="InterPro" id="IPR050300">
    <property type="entry name" value="GDXG_lipolytic_enzyme"/>
</dbReference>
<evidence type="ECO:0000313" key="3">
    <source>
        <dbReference type="EMBL" id="KRN93222.1"/>
    </source>
</evidence>
<feature type="domain" description="BD-FAE-like" evidence="2">
    <location>
        <begin position="25"/>
        <end position="121"/>
    </location>
</feature>
<dbReference type="EMBL" id="JQBX01000020">
    <property type="protein sequence ID" value="KRN93222.1"/>
    <property type="molecule type" value="Genomic_DNA"/>
</dbReference>